<gene>
    <name evidence="1" type="ORF">Psch_00709</name>
</gene>
<proteinExistence type="predicted"/>
<sequence length="401" mass="46845">MIAESEKDKIKRILAAINPIKEYLKTGNYLAQSMCILFDADSTAFRKSYAEIDCGGYQVVPLADYQKMGILNNDGFKVAKYGSDFPTKVAYCINLDSNIVSDIYKLFSGKKLVNKHSLLNLLISIKKANVQTSASPYILECTYNKKILEKSIVYQNILYFFLFSRLSLKQLQEDYFKVMPSIEDYLLADDAWDVINSDFNEDLFDRYLVIYCVLCKTYLIKFGSKKSYENKVKELVEFMNNELYCYLEFELVICCLFLKNDPKLSYFFRLMQPDKDNITDVIKNMTWDILHIRNIQTEMAIRSTINNNSNIFYAHSIASHDKGLIDILKANPIKRLILYKGEAYPKYERDFDNICKDLDIKSILFENTFKREQYCLTHQNSYLKSFTCSLENTIENLRENN</sequence>
<keyword evidence="2" id="KW-1185">Reference proteome</keyword>
<protein>
    <submittedName>
        <fullName evidence="1">Uncharacterized protein</fullName>
    </submittedName>
</protein>
<organism evidence="1 2">
    <name type="scientific">Pelotomaculum schinkii</name>
    <dbReference type="NCBI Taxonomy" id="78350"/>
    <lineage>
        <taxon>Bacteria</taxon>
        <taxon>Bacillati</taxon>
        <taxon>Bacillota</taxon>
        <taxon>Clostridia</taxon>
        <taxon>Eubacteriales</taxon>
        <taxon>Desulfotomaculaceae</taxon>
        <taxon>Pelotomaculum</taxon>
    </lineage>
</organism>
<dbReference type="AlphaFoldDB" id="A0A4Y7REE1"/>
<evidence type="ECO:0000313" key="1">
    <source>
        <dbReference type="EMBL" id="TEB07166.1"/>
    </source>
</evidence>
<name>A0A4Y7REE1_9FIRM</name>
<dbReference type="RefSeq" id="WP_190239134.1">
    <property type="nucleotide sequence ID" value="NZ_QFGA01000001.1"/>
</dbReference>
<dbReference type="EMBL" id="QFGA01000001">
    <property type="protein sequence ID" value="TEB07166.1"/>
    <property type="molecule type" value="Genomic_DNA"/>
</dbReference>
<accession>A0A4Y7REE1</accession>
<evidence type="ECO:0000313" key="2">
    <source>
        <dbReference type="Proteomes" id="UP000298324"/>
    </source>
</evidence>
<dbReference type="Proteomes" id="UP000298324">
    <property type="component" value="Unassembled WGS sequence"/>
</dbReference>
<comment type="caution">
    <text evidence="1">The sequence shown here is derived from an EMBL/GenBank/DDBJ whole genome shotgun (WGS) entry which is preliminary data.</text>
</comment>
<reference evidence="1 2" key="1">
    <citation type="journal article" date="2018" name="Environ. Microbiol.">
        <title>Novel energy conservation strategies and behaviour of Pelotomaculum schinkii driving syntrophic propionate catabolism.</title>
        <authorList>
            <person name="Hidalgo-Ahumada C.A.P."/>
            <person name="Nobu M.K."/>
            <person name="Narihiro T."/>
            <person name="Tamaki H."/>
            <person name="Liu W.T."/>
            <person name="Kamagata Y."/>
            <person name="Stams A.J.M."/>
            <person name="Imachi H."/>
            <person name="Sousa D.Z."/>
        </authorList>
    </citation>
    <scope>NUCLEOTIDE SEQUENCE [LARGE SCALE GENOMIC DNA]</scope>
    <source>
        <strain evidence="1 2">HH</strain>
    </source>
</reference>